<dbReference type="Proteomes" id="UP000001940">
    <property type="component" value="Chromosome IV"/>
</dbReference>
<dbReference type="AlphaFoldDB" id="A4F311"/>
<reference evidence="3 4" key="1">
    <citation type="journal article" date="1998" name="Science">
        <title>Genome sequence of the nematode C. elegans: a platform for investigating biology.</title>
        <authorList>
            <consortium name="The C. elegans sequencing consortium"/>
            <person name="Sulson J.E."/>
            <person name="Waterston R."/>
        </authorList>
    </citation>
    <scope>NUCLEOTIDE SEQUENCE [LARGE SCALE GENOMIC DNA]</scope>
    <source>
        <strain evidence="3 4">Bristol N2</strain>
    </source>
</reference>
<dbReference type="PANTHER" id="PTHR23062">
    <property type="entry name" value="HYPOTHETICAL PROTEIN C.ELEGANS"/>
    <property type="match status" value="1"/>
</dbReference>
<feature type="domain" description="C-type lectin" evidence="2">
    <location>
        <begin position="27"/>
        <end position="140"/>
    </location>
</feature>
<name>A4F311_CAEEL</name>
<dbReference type="PROSITE" id="PS50041">
    <property type="entry name" value="C_TYPE_LECTIN_2"/>
    <property type="match status" value="1"/>
</dbReference>
<dbReference type="SMR" id="A4F311"/>
<feature type="signal peptide" evidence="1">
    <location>
        <begin position="1"/>
        <end position="17"/>
    </location>
</feature>
<dbReference type="UCSC" id="F38A1.7">
    <property type="organism name" value="c. elegans"/>
</dbReference>
<dbReference type="SMART" id="SM00034">
    <property type="entry name" value="CLECT"/>
    <property type="match status" value="1"/>
</dbReference>
<dbReference type="Gene3D" id="3.10.100.10">
    <property type="entry name" value="Mannose-Binding Protein A, subunit A"/>
    <property type="match status" value="1"/>
</dbReference>
<dbReference type="KEGG" id="cel:CELE_F38A1.7"/>
<dbReference type="InParanoid" id="A4F311"/>
<keyword evidence="4" id="KW-1185">Reference proteome</keyword>
<evidence type="ECO:0000313" key="4">
    <source>
        <dbReference type="Proteomes" id="UP000001940"/>
    </source>
</evidence>
<dbReference type="SUPFAM" id="SSF56436">
    <property type="entry name" value="C-type lectin-like"/>
    <property type="match status" value="1"/>
</dbReference>
<dbReference type="AGR" id="WB:WBGene00009520"/>
<evidence type="ECO:0000313" key="5">
    <source>
        <dbReference type="WormBase" id="F38A1.7"/>
    </source>
</evidence>
<organism evidence="3 4">
    <name type="scientific">Caenorhabditis elegans</name>
    <dbReference type="NCBI Taxonomy" id="6239"/>
    <lineage>
        <taxon>Eukaryota</taxon>
        <taxon>Metazoa</taxon>
        <taxon>Ecdysozoa</taxon>
        <taxon>Nematoda</taxon>
        <taxon>Chromadorea</taxon>
        <taxon>Rhabditida</taxon>
        <taxon>Rhabditina</taxon>
        <taxon>Rhabditomorpha</taxon>
        <taxon>Rhabditoidea</taxon>
        <taxon>Rhabditidae</taxon>
        <taxon>Peloderinae</taxon>
        <taxon>Caenorhabditis</taxon>
    </lineage>
</organism>
<evidence type="ECO:0000313" key="3">
    <source>
        <dbReference type="EMBL" id="CCD63959.1"/>
    </source>
</evidence>
<dbReference type="PANTHER" id="PTHR23062:SF3">
    <property type="entry name" value="ANF_RECEPTOR DOMAIN-CONTAINING PROTEIN-RELATED"/>
    <property type="match status" value="1"/>
</dbReference>
<dbReference type="FunCoup" id="A4F311">
    <property type="interactions" value="14"/>
</dbReference>
<sequence length="472" mass="53401">MFLQLILFLLSASHADSDCIDIEDKEIGGLCYKFVNLSMEFYDARKWCHYQSPVPSYLAYVPDLSTSNFLATYARAAFETNRFWIGLSRFDYFDPYLWDNGRPVTYTNFGTGTGNFVAEHTLNGKWYLYGNGAKNVFVCSYDPAAPPTFPPPFILTTRQSTITSANSCQPGGPISFLFAYSNDLDPQVVKDSWDLSNIDDYSGYSVYAIAKFDVLEEEDIVYFLDKKLATTYVHSHLSNSSLGFNGTTTGSDSLRIIEKFFNNKDVTVCGSVCLILEKRYPNDEDISKTVSLVRYYHGIVYAVSSINPSGGTQSKAIYNLTSRTNGICNFGTDYYAGKLVTSVPMFYPPYPIYCANVLVSGQNITELPSMYVPQSIMYYTVFASVEDHGPLDNFQSFDFSWFNSDEPRYIQHLQSNSTVMDGVTSSGVYYIAPEIYTMKVQYNYTNKMEQAMQVRVYTYDGENSADWIPYCD</sequence>
<dbReference type="GeneID" id="185437"/>
<gene>
    <name evidence="3 5" type="primary">clec-168</name>
    <name evidence="3" type="ORF">CELE_F38A1.7</name>
    <name evidence="5" type="ORF">F38A1.7</name>
</gene>
<dbReference type="PaxDb" id="6239-F38A1.7b"/>
<accession>A4F311</accession>
<keyword evidence="1" id="KW-0732">Signal</keyword>
<evidence type="ECO:0000256" key="1">
    <source>
        <dbReference type="SAM" id="SignalP"/>
    </source>
</evidence>
<proteinExistence type="predicted"/>
<dbReference type="CDD" id="cd00037">
    <property type="entry name" value="CLECT"/>
    <property type="match status" value="1"/>
</dbReference>
<feature type="chain" id="PRO_5002668580" evidence="1">
    <location>
        <begin position="18"/>
        <end position="472"/>
    </location>
</feature>
<dbReference type="InterPro" id="IPR016186">
    <property type="entry name" value="C-type_lectin-like/link_sf"/>
</dbReference>
<dbReference type="RefSeq" id="NP_001255231.1">
    <property type="nucleotide sequence ID" value="NM_001268302.3"/>
</dbReference>
<dbReference type="Pfam" id="PF23673">
    <property type="entry name" value="DUF7154"/>
    <property type="match status" value="1"/>
</dbReference>
<dbReference type="InterPro" id="IPR055578">
    <property type="entry name" value="DUF7154"/>
</dbReference>
<dbReference type="OMA" id="PIYCANV"/>
<dbReference type="eggNOG" id="KOG4297">
    <property type="taxonomic scope" value="Eukaryota"/>
</dbReference>
<evidence type="ECO:0000259" key="2">
    <source>
        <dbReference type="PROSITE" id="PS50041"/>
    </source>
</evidence>
<dbReference type="InterPro" id="IPR001304">
    <property type="entry name" value="C-type_lectin-like"/>
</dbReference>
<dbReference type="WormBase" id="F38A1.7">
    <property type="protein sequence ID" value="CE46213"/>
    <property type="gene ID" value="WBGene00009520"/>
    <property type="gene designation" value="clec-168"/>
</dbReference>
<dbReference type="InterPro" id="IPR016187">
    <property type="entry name" value="CTDL_fold"/>
</dbReference>
<dbReference type="EMBL" id="BX284604">
    <property type="protein sequence ID" value="CCD63959.1"/>
    <property type="molecule type" value="Genomic_DNA"/>
</dbReference>
<dbReference type="CTD" id="185437"/>
<dbReference type="Pfam" id="PF00059">
    <property type="entry name" value="Lectin_C"/>
    <property type="match status" value="1"/>
</dbReference>
<dbReference type="PeptideAtlas" id="A4F311"/>
<protein>
    <submittedName>
        <fullName evidence="3">C-type lectin domain-containing protein</fullName>
    </submittedName>
</protein>